<dbReference type="AlphaFoldDB" id="Q6AP17"/>
<dbReference type="SUPFAM" id="SSF161098">
    <property type="entry name" value="MetI-like"/>
    <property type="match status" value="1"/>
</dbReference>
<evidence type="ECO:0000256" key="4">
    <source>
        <dbReference type="ARBA" id="ARBA00022448"/>
    </source>
</evidence>
<dbReference type="EMBL" id="CR522870">
    <property type="protein sequence ID" value="CAG35907.1"/>
    <property type="molecule type" value="Genomic_DNA"/>
</dbReference>
<dbReference type="STRING" id="177439.DP1178"/>
<dbReference type="GO" id="GO:0005524">
    <property type="term" value="F:ATP binding"/>
    <property type="evidence" value="ECO:0007669"/>
    <property type="project" value="UniProtKB-KW"/>
</dbReference>
<dbReference type="Pfam" id="PF00528">
    <property type="entry name" value="BPD_transp_1"/>
    <property type="match status" value="1"/>
</dbReference>
<dbReference type="GO" id="GO:0055085">
    <property type="term" value="P:transmembrane transport"/>
    <property type="evidence" value="ECO:0007669"/>
    <property type="project" value="InterPro"/>
</dbReference>
<feature type="domain" description="ABC transmembrane type-1" evidence="15">
    <location>
        <begin position="75"/>
        <end position="263"/>
    </location>
</feature>
<keyword evidence="6" id="KW-0997">Cell inner membrane</keyword>
<evidence type="ECO:0000313" key="17">
    <source>
        <dbReference type="Proteomes" id="UP000000602"/>
    </source>
</evidence>
<dbReference type="CDD" id="cd06261">
    <property type="entry name" value="TM_PBP2"/>
    <property type="match status" value="1"/>
</dbReference>
<dbReference type="NCBIfam" id="TIGR01727">
    <property type="entry name" value="oligo_HPY"/>
    <property type="match status" value="1"/>
</dbReference>
<dbReference type="PROSITE" id="PS00211">
    <property type="entry name" value="ABC_TRANSPORTER_1"/>
    <property type="match status" value="1"/>
</dbReference>
<dbReference type="KEGG" id="dps:DP1178"/>
<feature type="domain" description="ABC transporter" evidence="14">
    <location>
        <begin position="303"/>
        <end position="553"/>
    </location>
</feature>
<dbReference type="InterPro" id="IPR027417">
    <property type="entry name" value="P-loop_NTPase"/>
</dbReference>
<accession>Q6AP17</accession>
<dbReference type="RefSeq" id="WP_011188419.1">
    <property type="nucleotide sequence ID" value="NC_006138.1"/>
</dbReference>
<dbReference type="Gene3D" id="3.40.50.300">
    <property type="entry name" value="P-loop containing nucleotide triphosphate hydrolases"/>
    <property type="match status" value="1"/>
</dbReference>
<reference evidence="17" key="1">
    <citation type="journal article" date="2004" name="Environ. Microbiol.">
        <title>The genome of Desulfotalea psychrophila, a sulfate-reducing bacterium from permanently cold Arctic sediments.</title>
        <authorList>
            <person name="Rabus R."/>
            <person name="Ruepp A."/>
            <person name="Frickey T."/>
            <person name="Rattei T."/>
            <person name="Fartmann B."/>
            <person name="Stark M."/>
            <person name="Bauer M."/>
            <person name="Zibat A."/>
            <person name="Lombardot T."/>
            <person name="Becker I."/>
            <person name="Amann J."/>
            <person name="Gellner K."/>
            <person name="Teeling H."/>
            <person name="Leuschner W.D."/>
            <person name="Gloeckner F.-O."/>
            <person name="Lupas A.N."/>
            <person name="Amann R."/>
            <person name="Klenk H.-P."/>
        </authorList>
    </citation>
    <scope>NUCLEOTIDE SEQUENCE [LARGE SCALE GENOMIC DNA]</scope>
    <source>
        <strain evidence="17">DSM 12343 / LSv54</strain>
    </source>
</reference>
<dbReference type="GO" id="GO:0016887">
    <property type="term" value="F:ATP hydrolysis activity"/>
    <property type="evidence" value="ECO:0007669"/>
    <property type="project" value="InterPro"/>
</dbReference>
<dbReference type="FunFam" id="3.40.50.300:FF:000016">
    <property type="entry name" value="Oligopeptide ABC transporter ATP-binding component"/>
    <property type="match status" value="1"/>
</dbReference>
<dbReference type="GO" id="GO:0015833">
    <property type="term" value="P:peptide transport"/>
    <property type="evidence" value="ECO:0007669"/>
    <property type="project" value="InterPro"/>
</dbReference>
<dbReference type="Gene3D" id="1.10.3720.10">
    <property type="entry name" value="MetI-like"/>
    <property type="match status" value="1"/>
</dbReference>
<dbReference type="Pfam" id="PF08352">
    <property type="entry name" value="oligo_HPY"/>
    <property type="match status" value="1"/>
</dbReference>
<dbReference type="Pfam" id="PF00005">
    <property type="entry name" value="ABC_tran"/>
    <property type="match status" value="1"/>
</dbReference>
<feature type="transmembrane region" description="Helical" evidence="13">
    <location>
        <begin position="240"/>
        <end position="263"/>
    </location>
</feature>
<dbReference type="HOGENOM" id="CLU_000604_70_3_7"/>
<keyword evidence="11 13" id="KW-1133">Transmembrane helix</keyword>
<dbReference type="InterPro" id="IPR000515">
    <property type="entry name" value="MetI-like"/>
</dbReference>
<keyword evidence="12 13" id="KW-0472">Membrane</keyword>
<evidence type="ECO:0000256" key="8">
    <source>
        <dbReference type="ARBA" id="ARBA00022741"/>
    </source>
</evidence>
<keyword evidence="4 13" id="KW-0813">Transport</keyword>
<dbReference type="GO" id="GO:0005886">
    <property type="term" value="C:plasma membrane"/>
    <property type="evidence" value="ECO:0007669"/>
    <property type="project" value="UniProtKB-SubCell"/>
</dbReference>
<dbReference type="InterPro" id="IPR013563">
    <property type="entry name" value="Oligopep_ABC_C"/>
</dbReference>
<evidence type="ECO:0000256" key="2">
    <source>
        <dbReference type="ARBA" id="ARBA00004651"/>
    </source>
</evidence>
<evidence type="ECO:0000256" key="10">
    <source>
        <dbReference type="ARBA" id="ARBA00022967"/>
    </source>
</evidence>
<sequence length="619" mass="67261">MHTILKIREKTNAYIFTGTVLLAIVFMFSTIGSLVSAFDPLLTAPAIRLTAPGTVHWMGTDDVGRDVFTRVICGIRMSMIIGFAVALISGLVGTLAGVSAAYYPVTSKVIMRIVDSIMAFPTIILAIILAGIMGAGMRNIIIALSISYFPMIARVVRNATAEVLATEYVESAEVLGKSNTYIIFRYILPNIASPLIVQMTYTFAMAILNESILSFLGVGIQIPTPSLGGMASDGRNYISIAPWIIGFPGLVISWIVLSLDLLGDGLREIMDPKGRVAPTDFQKNVAPPQGADKTRDIEMQDLLRIENLTVVAADEKHTTKIVSEISLAVRNGETMGIIGESGCGKSITAMSILKLTEPNIYIDKGHIDWGNICLSELSESSLRKICGKEIGMIFQEPMTSLNPVFTIKQQLSAPIRLHLGLSKTGIHQRCIRLMQDVGIKDPEKTLKSYPHELSGGMCQRVAIAIAISCDPQLLIADEPTTALDVTIQAQILGILKKLIHTNHMALLIISHDMGVIASLSENITVMYGGEIVEQDTRDNIIEQASHPYTKKLIGAAEELYDGTDELTLVRGNVPLPGDNIIGCKFAPRCTLSTQKCHTEHPPLTQKEDGAGTVRCWNYL</sequence>
<evidence type="ECO:0000256" key="11">
    <source>
        <dbReference type="ARBA" id="ARBA00022989"/>
    </source>
</evidence>
<keyword evidence="7 13" id="KW-0812">Transmembrane</keyword>
<keyword evidence="17" id="KW-1185">Reference proteome</keyword>
<dbReference type="Proteomes" id="UP000000602">
    <property type="component" value="Chromosome"/>
</dbReference>
<keyword evidence="5" id="KW-1003">Cell membrane</keyword>
<evidence type="ECO:0000256" key="13">
    <source>
        <dbReference type="RuleBase" id="RU363032"/>
    </source>
</evidence>
<comment type="similarity">
    <text evidence="13">Belongs to the binding-protein-dependent transport system permease family.</text>
</comment>
<dbReference type="InterPro" id="IPR050388">
    <property type="entry name" value="ABC_Ni/Peptide_Import"/>
</dbReference>
<evidence type="ECO:0000256" key="6">
    <source>
        <dbReference type="ARBA" id="ARBA00022519"/>
    </source>
</evidence>
<comment type="subcellular location">
    <subcellularLocation>
        <location evidence="1">Cell inner membrane</location>
        <topology evidence="1">Peripheral membrane protein</topology>
    </subcellularLocation>
    <subcellularLocation>
        <location evidence="2 13">Cell membrane</location>
        <topology evidence="2 13">Multi-pass membrane protein</topology>
    </subcellularLocation>
</comment>
<protein>
    <submittedName>
        <fullName evidence="16">Probable oligopeptide ABC transporter, ATP-binding protein</fullName>
    </submittedName>
</protein>
<feature type="transmembrane region" description="Helical" evidence="13">
    <location>
        <begin position="123"/>
        <end position="149"/>
    </location>
</feature>
<proteinExistence type="inferred from homology"/>
<evidence type="ECO:0000259" key="15">
    <source>
        <dbReference type="PROSITE" id="PS50928"/>
    </source>
</evidence>
<dbReference type="InterPro" id="IPR035906">
    <property type="entry name" value="MetI-like_sf"/>
</dbReference>
<evidence type="ECO:0000256" key="5">
    <source>
        <dbReference type="ARBA" id="ARBA00022475"/>
    </source>
</evidence>
<dbReference type="PROSITE" id="PS50928">
    <property type="entry name" value="ABC_TM1"/>
    <property type="match status" value="1"/>
</dbReference>
<feature type="transmembrane region" description="Helical" evidence="13">
    <location>
        <begin position="195"/>
        <end position="220"/>
    </location>
</feature>
<dbReference type="PANTHER" id="PTHR43297">
    <property type="entry name" value="OLIGOPEPTIDE TRANSPORT ATP-BINDING PROTEIN APPD"/>
    <property type="match status" value="1"/>
</dbReference>
<name>Q6AP17_DESPS</name>
<dbReference type="InterPro" id="IPR003593">
    <property type="entry name" value="AAA+_ATPase"/>
</dbReference>
<dbReference type="InterPro" id="IPR017871">
    <property type="entry name" value="ABC_transporter-like_CS"/>
</dbReference>
<gene>
    <name evidence="16" type="ordered locus">DP1178</name>
</gene>
<dbReference type="SUPFAM" id="SSF52540">
    <property type="entry name" value="P-loop containing nucleoside triphosphate hydrolases"/>
    <property type="match status" value="1"/>
</dbReference>
<evidence type="ECO:0000256" key="3">
    <source>
        <dbReference type="ARBA" id="ARBA00005417"/>
    </source>
</evidence>
<comment type="similarity">
    <text evidence="3">Belongs to the ABC transporter superfamily.</text>
</comment>
<dbReference type="eggNOG" id="COG1173">
    <property type="taxonomic scope" value="Bacteria"/>
</dbReference>
<feature type="transmembrane region" description="Helical" evidence="13">
    <location>
        <begin position="12"/>
        <end position="35"/>
    </location>
</feature>
<keyword evidence="9 16" id="KW-0067">ATP-binding</keyword>
<dbReference type="SMART" id="SM00382">
    <property type="entry name" value="AAA"/>
    <property type="match status" value="1"/>
</dbReference>
<dbReference type="PROSITE" id="PS50893">
    <property type="entry name" value="ABC_TRANSPORTER_2"/>
    <property type="match status" value="1"/>
</dbReference>
<evidence type="ECO:0000256" key="12">
    <source>
        <dbReference type="ARBA" id="ARBA00023136"/>
    </source>
</evidence>
<keyword evidence="10" id="KW-1278">Translocase</keyword>
<dbReference type="eggNOG" id="COG0444">
    <property type="taxonomic scope" value="Bacteria"/>
</dbReference>
<dbReference type="PANTHER" id="PTHR43297:SF14">
    <property type="entry name" value="ATPASE AAA-TYPE CORE DOMAIN-CONTAINING PROTEIN"/>
    <property type="match status" value="1"/>
</dbReference>
<evidence type="ECO:0000256" key="9">
    <source>
        <dbReference type="ARBA" id="ARBA00022840"/>
    </source>
</evidence>
<organism evidence="16 17">
    <name type="scientific">Desulfotalea psychrophila (strain LSv54 / DSM 12343)</name>
    <dbReference type="NCBI Taxonomy" id="177439"/>
    <lineage>
        <taxon>Bacteria</taxon>
        <taxon>Pseudomonadati</taxon>
        <taxon>Thermodesulfobacteriota</taxon>
        <taxon>Desulfobulbia</taxon>
        <taxon>Desulfobulbales</taxon>
        <taxon>Desulfocapsaceae</taxon>
        <taxon>Desulfotalea</taxon>
    </lineage>
</organism>
<dbReference type="OrthoDB" id="9809450at2"/>
<feature type="transmembrane region" description="Helical" evidence="13">
    <location>
        <begin position="80"/>
        <end position="103"/>
    </location>
</feature>
<keyword evidence="8" id="KW-0547">Nucleotide-binding</keyword>
<dbReference type="CDD" id="cd03257">
    <property type="entry name" value="ABC_NikE_OppD_transporters"/>
    <property type="match status" value="1"/>
</dbReference>
<evidence type="ECO:0000313" key="16">
    <source>
        <dbReference type="EMBL" id="CAG35907.1"/>
    </source>
</evidence>
<evidence type="ECO:0000259" key="14">
    <source>
        <dbReference type="PROSITE" id="PS50893"/>
    </source>
</evidence>
<evidence type="ECO:0000256" key="1">
    <source>
        <dbReference type="ARBA" id="ARBA00004417"/>
    </source>
</evidence>
<evidence type="ECO:0000256" key="7">
    <source>
        <dbReference type="ARBA" id="ARBA00022692"/>
    </source>
</evidence>
<dbReference type="InterPro" id="IPR003439">
    <property type="entry name" value="ABC_transporter-like_ATP-bd"/>
</dbReference>